<evidence type="ECO:0000256" key="1">
    <source>
        <dbReference type="SAM" id="SignalP"/>
    </source>
</evidence>
<organism evidence="2 3">
    <name type="scientific">Sorghum bicolor</name>
    <name type="common">Sorghum</name>
    <name type="synonym">Sorghum vulgare</name>
    <dbReference type="NCBI Taxonomy" id="4558"/>
    <lineage>
        <taxon>Eukaryota</taxon>
        <taxon>Viridiplantae</taxon>
        <taxon>Streptophyta</taxon>
        <taxon>Embryophyta</taxon>
        <taxon>Tracheophyta</taxon>
        <taxon>Spermatophyta</taxon>
        <taxon>Magnoliopsida</taxon>
        <taxon>Liliopsida</taxon>
        <taxon>Poales</taxon>
        <taxon>Poaceae</taxon>
        <taxon>PACMAD clade</taxon>
        <taxon>Panicoideae</taxon>
        <taxon>Andropogonodae</taxon>
        <taxon>Andropogoneae</taxon>
        <taxon>Sorghinae</taxon>
        <taxon>Sorghum</taxon>
    </lineage>
</organism>
<keyword evidence="3" id="KW-1185">Reference proteome</keyword>
<feature type="signal peptide" evidence="1">
    <location>
        <begin position="1"/>
        <end position="31"/>
    </location>
</feature>
<proteinExistence type="predicted"/>
<protein>
    <recommendedName>
        <fullName evidence="4">Knottin scorpion toxin-like domain-containing protein</fullName>
    </recommendedName>
</protein>
<evidence type="ECO:0000313" key="3">
    <source>
        <dbReference type="Proteomes" id="UP000000768"/>
    </source>
</evidence>
<dbReference type="Proteomes" id="UP000000768">
    <property type="component" value="Chromosome 5"/>
</dbReference>
<sequence length="99" mass="10407">MAMGSKSKKTQVLLPVALLLIMALLAAVASAGRVSFPLLDVKASQLCYAVGACSDRLCKRSYHCGKNSAGSCQISGRHVQCCCNPRPPIASANDHPLVH</sequence>
<dbReference type="Gramene" id="KXG27986">
    <property type="protein sequence ID" value="KXG27986"/>
    <property type="gene ID" value="SORBI_3005G071200"/>
</dbReference>
<reference evidence="2 3" key="1">
    <citation type="journal article" date="2009" name="Nature">
        <title>The Sorghum bicolor genome and the diversification of grasses.</title>
        <authorList>
            <person name="Paterson A.H."/>
            <person name="Bowers J.E."/>
            <person name="Bruggmann R."/>
            <person name="Dubchak I."/>
            <person name="Grimwood J."/>
            <person name="Gundlach H."/>
            <person name="Haberer G."/>
            <person name="Hellsten U."/>
            <person name="Mitros T."/>
            <person name="Poliakov A."/>
            <person name="Schmutz J."/>
            <person name="Spannagl M."/>
            <person name="Tang H."/>
            <person name="Wang X."/>
            <person name="Wicker T."/>
            <person name="Bharti A.K."/>
            <person name="Chapman J."/>
            <person name="Feltus F.A."/>
            <person name="Gowik U."/>
            <person name="Grigoriev I.V."/>
            <person name="Lyons E."/>
            <person name="Maher C.A."/>
            <person name="Martis M."/>
            <person name="Narechania A."/>
            <person name="Otillar R.P."/>
            <person name="Penning B.W."/>
            <person name="Salamov A.A."/>
            <person name="Wang Y."/>
            <person name="Zhang L."/>
            <person name="Carpita N.C."/>
            <person name="Freeling M."/>
            <person name="Gingle A.R."/>
            <person name="Hash C.T."/>
            <person name="Keller B."/>
            <person name="Klein P."/>
            <person name="Kresovich S."/>
            <person name="McCann M.C."/>
            <person name="Ming R."/>
            <person name="Peterson D.G."/>
            <person name="Mehboob-ur-Rahman"/>
            <person name="Ware D."/>
            <person name="Westhoff P."/>
            <person name="Mayer K.F."/>
            <person name="Messing J."/>
            <person name="Rokhsar D.S."/>
        </authorList>
    </citation>
    <scope>NUCLEOTIDE SEQUENCE [LARGE SCALE GENOMIC DNA]</scope>
    <source>
        <strain evidence="3">cv. BTx623</strain>
    </source>
</reference>
<feature type="chain" id="PRO_5008589049" description="Knottin scorpion toxin-like domain-containing protein" evidence="1">
    <location>
        <begin position="32"/>
        <end position="99"/>
    </location>
</feature>
<gene>
    <name evidence="2" type="ORF">SORBI_3005G071200</name>
</gene>
<name>A0A1B6PQP7_SORBI</name>
<dbReference type="EMBL" id="CM000764">
    <property type="protein sequence ID" value="KXG27986.1"/>
    <property type="molecule type" value="Genomic_DNA"/>
</dbReference>
<evidence type="ECO:0000313" key="2">
    <source>
        <dbReference type="EMBL" id="KXG27986.1"/>
    </source>
</evidence>
<dbReference type="OMA" id="CYAVGAC"/>
<evidence type="ECO:0008006" key="4">
    <source>
        <dbReference type="Google" id="ProtNLM"/>
    </source>
</evidence>
<dbReference type="InParanoid" id="A0A1B6PQP7"/>
<dbReference type="AlphaFoldDB" id="A0A1B6PQP7"/>
<keyword evidence="1" id="KW-0732">Signal</keyword>
<reference evidence="3" key="2">
    <citation type="journal article" date="2018" name="Plant J.">
        <title>The Sorghum bicolor reference genome: improved assembly, gene annotations, a transcriptome atlas, and signatures of genome organization.</title>
        <authorList>
            <person name="McCormick R.F."/>
            <person name="Truong S.K."/>
            <person name="Sreedasyam A."/>
            <person name="Jenkins J."/>
            <person name="Shu S."/>
            <person name="Sims D."/>
            <person name="Kennedy M."/>
            <person name="Amirebrahimi M."/>
            <person name="Weers B.D."/>
            <person name="McKinley B."/>
            <person name="Mattison A."/>
            <person name="Morishige D.T."/>
            <person name="Grimwood J."/>
            <person name="Schmutz J."/>
            <person name="Mullet J.E."/>
        </authorList>
    </citation>
    <scope>NUCLEOTIDE SEQUENCE [LARGE SCALE GENOMIC DNA]</scope>
    <source>
        <strain evidence="3">cv. BTx623</strain>
    </source>
</reference>
<accession>A0A1B6PQP7</accession>